<evidence type="ECO:0000256" key="1">
    <source>
        <dbReference type="SAM" id="Phobius"/>
    </source>
</evidence>
<gene>
    <name evidence="2" type="ORF">KHA99_11520</name>
</gene>
<keyword evidence="1" id="KW-0472">Membrane</keyword>
<name>A0A942U607_9BACI</name>
<keyword evidence="1" id="KW-1133">Transmembrane helix</keyword>
<evidence type="ECO:0000313" key="3">
    <source>
        <dbReference type="Proteomes" id="UP000679749"/>
    </source>
</evidence>
<accession>A0A942U607</accession>
<keyword evidence="3" id="KW-1185">Reference proteome</keyword>
<evidence type="ECO:0000313" key="2">
    <source>
        <dbReference type="EMBL" id="MBS4213077.1"/>
    </source>
</evidence>
<feature type="transmembrane region" description="Helical" evidence="1">
    <location>
        <begin position="82"/>
        <end position="102"/>
    </location>
</feature>
<dbReference type="AlphaFoldDB" id="A0A942U607"/>
<proteinExistence type="predicted"/>
<dbReference type="EMBL" id="JAGYPF010000002">
    <property type="protein sequence ID" value="MBS4213077.1"/>
    <property type="molecule type" value="Genomic_DNA"/>
</dbReference>
<dbReference type="Proteomes" id="UP000679749">
    <property type="component" value="Unassembled WGS sequence"/>
</dbReference>
<feature type="transmembrane region" description="Helical" evidence="1">
    <location>
        <begin position="108"/>
        <end position="128"/>
    </location>
</feature>
<dbReference type="RefSeq" id="WP_213117586.1">
    <property type="nucleotide sequence ID" value="NZ_JAGYPF010000002.1"/>
</dbReference>
<reference evidence="2" key="1">
    <citation type="submission" date="2021-05" db="EMBL/GenBank/DDBJ databases">
        <title>Novel Bacillus species.</title>
        <authorList>
            <person name="Liu G."/>
        </authorList>
    </citation>
    <scope>NUCLEOTIDE SEQUENCE</scope>
    <source>
        <strain evidence="2">FJAT-49825</strain>
    </source>
</reference>
<protein>
    <submittedName>
        <fullName evidence="2">VanZ family protein</fullName>
    </submittedName>
</protein>
<keyword evidence="1" id="KW-0812">Transmembrane</keyword>
<sequence length="139" mass="15796">MRVLLILLCAGAIFVSTCTYSFDQLIRIGEIRFEWDLHPDLSVFLEPLPAHLSGDFLLQKAGHFSAFFILTILLQSRFQAKGAAMILAISYGVFTEILQLYFTRDGRLFDIGFDSAGVFIALFVRSCIPRQQSRDIHFK</sequence>
<dbReference type="NCBIfam" id="NF037970">
    <property type="entry name" value="vanZ_1"/>
    <property type="match status" value="1"/>
</dbReference>
<comment type="caution">
    <text evidence="2">The sequence shown here is derived from an EMBL/GenBank/DDBJ whole genome shotgun (WGS) entry which is preliminary data.</text>
</comment>
<organism evidence="2 3">
    <name type="scientific">Neobacillus rhizophilus</name>
    <dbReference type="NCBI Taxonomy" id="2833579"/>
    <lineage>
        <taxon>Bacteria</taxon>
        <taxon>Bacillati</taxon>
        <taxon>Bacillota</taxon>
        <taxon>Bacilli</taxon>
        <taxon>Bacillales</taxon>
        <taxon>Bacillaceae</taxon>
        <taxon>Neobacillus</taxon>
    </lineage>
</organism>